<feature type="transmembrane region" description="Helical" evidence="1">
    <location>
        <begin position="71"/>
        <end position="93"/>
    </location>
</feature>
<accession>A0A0G1RHC4</accession>
<comment type="caution">
    <text evidence="2">The sequence shown here is derived from an EMBL/GenBank/DDBJ whole genome shotgun (WGS) entry which is preliminary data.</text>
</comment>
<evidence type="ECO:0000313" key="2">
    <source>
        <dbReference type="EMBL" id="KKU56472.1"/>
    </source>
</evidence>
<evidence type="ECO:0000313" key="3">
    <source>
        <dbReference type="Proteomes" id="UP000034684"/>
    </source>
</evidence>
<protein>
    <submittedName>
        <fullName evidence="2">Uncharacterized protein</fullName>
    </submittedName>
</protein>
<dbReference type="EMBL" id="LCNN01000032">
    <property type="protein sequence ID" value="KKU56472.1"/>
    <property type="molecule type" value="Genomic_DNA"/>
</dbReference>
<dbReference type="AlphaFoldDB" id="A0A0G1RHC4"/>
<keyword evidence="1" id="KW-1133">Transmembrane helix</keyword>
<gene>
    <name evidence="2" type="ORF">UX79_C0032G0002</name>
</gene>
<keyword evidence="1" id="KW-0812">Transmembrane</keyword>
<sequence>MGWLPNMKRKKGERGAAKGHYPAWALDRLILIEKLKDDGLQNSEIAKKLATQSGLVGLRALFASPEVRTRLVLYTSFVLLLAILGAETGLLPFGKSRGQVIIQSAQGPANQIIATGSAFVPAGARRLFVKSSRVHSNSRINVSFNNDYSPAARFWVGEKITLEGFYVELDAPVAVDAEFSWWVSD</sequence>
<keyword evidence="1" id="KW-0472">Membrane</keyword>
<evidence type="ECO:0000256" key="1">
    <source>
        <dbReference type="SAM" id="Phobius"/>
    </source>
</evidence>
<dbReference type="Proteomes" id="UP000034684">
    <property type="component" value="Unassembled WGS sequence"/>
</dbReference>
<organism evidence="2 3">
    <name type="scientific">candidate division WWE3 bacterium GW2011_GWB1_47_11</name>
    <dbReference type="NCBI Taxonomy" id="1619117"/>
    <lineage>
        <taxon>Bacteria</taxon>
        <taxon>Katanobacteria</taxon>
    </lineage>
</organism>
<proteinExistence type="predicted"/>
<name>A0A0G1RHC4_UNCKA</name>
<reference evidence="2 3" key="1">
    <citation type="journal article" date="2015" name="Nature">
        <title>rRNA introns, odd ribosomes, and small enigmatic genomes across a large radiation of phyla.</title>
        <authorList>
            <person name="Brown C.T."/>
            <person name="Hug L.A."/>
            <person name="Thomas B.C."/>
            <person name="Sharon I."/>
            <person name="Castelle C.J."/>
            <person name="Singh A."/>
            <person name="Wilkins M.J."/>
            <person name="Williams K.H."/>
            <person name="Banfield J.F."/>
        </authorList>
    </citation>
    <scope>NUCLEOTIDE SEQUENCE [LARGE SCALE GENOMIC DNA]</scope>
</reference>